<evidence type="ECO:0000313" key="2">
    <source>
        <dbReference type="EMBL" id="SEN72519.1"/>
    </source>
</evidence>
<organism evidence="2 3">
    <name type="scientific">Sphingomonas gellani</name>
    <dbReference type="NCBI Taxonomy" id="1166340"/>
    <lineage>
        <taxon>Bacteria</taxon>
        <taxon>Pseudomonadati</taxon>
        <taxon>Pseudomonadota</taxon>
        <taxon>Alphaproteobacteria</taxon>
        <taxon>Sphingomonadales</taxon>
        <taxon>Sphingomonadaceae</taxon>
        <taxon>Sphingomonas</taxon>
    </lineage>
</organism>
<gene>
    <name evidence="2" type="ORF">SAMN05192583_3403</name>
</gene>
<dbReference type="PROSITE" id="PS51257">
    <property type="entry name" value="PROKAR_LIPOPROTEIN"/>
    <property type="match status" value="1"/>
</dbReference>
<feature type="signal peptide" evidence="1">
    <location>
        <begin position="1"/>
        <end position="29"/>
    </location>
</feature>
<sequence>MATVMPRPSFMFVPATLIAACLAAAPADAAMTVSTFLSRAQPLRDQGMMAVLDPDFQVLKAEADNAKHQLRAEDAQRRAAGKPPIACVPEGEKIGITDMLDGLAALPARDKRLPLKDGYARVLAKRFPCR</sequence>
<evidence type="ECO:0008006" key="4">
    <source>
        <dbReference type="Google" id="ProtNLM"/>
    </source>
</evidence>
<evidence type="ECO:0000256" key="1">
    <source>
        <dbReference type="SAM" id="SignalP"/>
    </source>
</evidence>
<feature type="chain" id="PRO_5011777692" description="Rap1a immunity protein domain-containing protein" evidence="1">
    <location>
        <begin position="30"/>
        <end position="130"/>
    </location>
</feature>
<dbReference type="STRING" id="1166340.SAMN05192583_3403"/>
<protein>
    <recommendedName>
        <fullName evidence="4">Rap1a immunity protein domain-containing protein</fullName>
    </recommendedName>
</protein>
<dbReference type="EMBL" id="FOCF01000011">
    <property type="protein sequence ID" value="SEN72519.1"/>
    <property type="molecule type" value="Genomic_DNA"/>
</dbReference>
<proteinExistence type="predicted"/>
<dbReference type="AlphaFoldDB" id="A0A1H8IVY1"/>
<accession>A0A1H8IVY1</accession>
<name>A0A1H8IVY1_9SPHN</name>
<evidence type="ECO:0000313" key="3">
    <source>
        <dbReference type="Proteomes" id="UP000199206"/>
    </source>
</evidence>
<keyword evidence="1" id="KW-0732">Signal</keyword>
<reference evidence="3" key="1">
    <citation type="submission" date="2016-10" db="EMBL/GenBank/DDBJ databases">
        <authorList>
            <person name="Varghese N."/>
            <person name="Submissions S."/>
        </authorList>
    </citation>
    <scope>NUCLEOTIDE SEQUENCE [LARGE SCALE GENOMIC DNA]</scope>
    <source>
        <strain evidence="3">S6-262</strain>
    </source>
</reference>
<keyword evidence="3" id="KW-1185">Reference proteome</keyword>
<dbReference type="Proteomes" id="UP000199206">
    <property type="component" value="Unassembled WGS sequence"/>
</dbReference>